<dbReference type="AlphaFoldDB" id="A0A242K3Q5"/>
<evidence type="ECO:0000313" key="2">
    <source>
        <dbReference type="EMBL" id="OTP13430.1"/>
    </source>
</evidence>
<feature type="region of interest" description="Disordered" evidence="1">
    <location>
        <begin position="477"/>
        <end position="503"/>
    </location>
</feature>
<protein>
    <submittedName>
        <fullName evidence="2">SPP1 family phage portal protein</fullName>
    </submittedName>
</protein>
<evidence type="ECO:0000256" key="1">
    <source>
        <dbReference type="SAM" id="MobiDB-lite"/>
    </source>
</evidence>
<sequence length="503" mass="58891">MDSKFLKGSRFNPHSNDIFRMSAEDFETIDFQSEVFIKRLEHFINRHKKDQLPRLRELKRYYLSDNNINYRPSKTDEEAADNRISSDFARYITTFEQGYMLGKPIEYKNKNENVMMKIREFQQENNEAYHNNLIKTDLSIYGRAYELIYTDEENKAISVRLTKLDPEQTFIIYDDTIKNNSLMGVRYYDIPYEEHKVKRVYEVYTSDAIHRYSNDPNRPDLGVTYREDEQEENHLHGVQINEYANNEDRTGAYEAVLDSIDAYDLSQSELANFQQDTIDAMLVIKGNPFTGTDEETFDEDGNVNRNSRLGVVRAFKKARVMILDDNPNPEGSDPDAFYLKKEYDAEGAEEYKKRLVSDILRFTFTIDSNDDNFSGIQSGESMKYKLIASDNRRMIQERLFAKGLMRRLRLVVNLWKIKGNEAAGYDQINETNIIFMPNIPQNINELITNVKNVYGLISDETSLELLKQFTGVDVEDEKKRLESESDETTRNQLKRRSDVNGEE</sequence>
<gene>
    <name evidence="3" type="ORF">A5888_001907</name>
    <name evidence="2" type="ORF">A5888_002908</name>
</gene>
<dbReference type="EMBL" id="CP147247">
    <property type="protein sequence ID" value="WYJ90179.1"/>
    <property type="molecule type" value="Genomic_DNA"/>
</dbReference>
<dbReference type="NCBIfam" id="TIGR01538">
    <property type="entry name" value="portal_SPP1"/>
    <property type="match status" value="1"/>
</dbReference>
<dbReference type="InterPro" id="IPR006428">
    <property type="entry name" value="Portal_SPP1-type"/>
</dbReference>
<reference evidence="2" key="1">
    <citation type="submission" date="2017-05" db="EMBL/GenBank/DDBJ databases">
        <title>The Genome Sequence of Enterococcus sp. 9E7_DIV0242.</title>
        <authorList>
            <consortium name="The Broad Institute Genomics Platform"/>
            <consortium name="The Broad Institute Genomic Center for Infectious Diseases"/>
            <person name="Earl A."/>
            <person name="Manson A."/>
            <person name="Schwartman J."/>
            <person name="Gilmore M."/>
            <person name="Abouelleil A."/>
            <person name="Cao P."/>
            <person name="Chapman S."/>
            <person name="Cusick C."/>
            <person name="Shea T."/>
            <person name="Young S."/>
            <person name="Neafsey D."/>
            <person name="Nusbaum C."/>
            <person name="Birren B."/>
        </authorList>
    </citation>
    <scope>NUCLEOTIDE SEQUENCE [LARGE SCALE GENOMIC DNA]</scope>
    <source>
        <strain evidence="2">9E7_DIV0242</strain>
    </source>
</reference>
<dbReference type="EMBL" id="NGMM01000005">
    <property type="protein sequence ID" value="OTP13430.1"/>
    <property type="molecule type" value="Genomic_DNA"/>
</dbReference>
<proteinExistence type="predicted"/>
<dbReference type="Pfam" id="PF05133">
    <property type="entry name" value="SPP1_portal"/>
    <property type="match status" value="1"/>
</dbReference>
<name>A0A242K3Q5_9ENTE</name>
<keyword evidence="4" id="KW-1185">Reference proteome</keyword>
<reference evidence="3" key="2">
    <citation type="submission" date="2017-05" db="EMBL/GenBank/DDBJ databases">
        <authorList>
            <consortium name="The Broad Institute Genomics Platform"/>
            <consortium name="The Broad Institute Genomic Center for Infectious Diseases"/>
            <person name="Earl A."/>
            <person name="Manson A."/>
            <person name="Schwartman J."/>
            <person name="Gilmore M."/>
            <person name="Abouelleil A."/>
            <person name="Cao P."/>
            <person name="Chapman S."/>
            <person name="Cusick C."/>
            <person name="Shea T."/>
            <person name="Young S."/>
            <person name="Neafsey D."/>
            <person name="Nusbaum C."/>
            <person name="Birren B."/>
        </authorList>
    </citation>
    <scope>NUCLEOTIDE SEQUENCE</scope>
    <source>
        <strain evidence="3">9E7_DIV0242</strain>
    </source>
</reference>
<dbReference type="OrthoDB" id="3189403at2"/>
<reference evidence="3" key="3">
    <citation type="submission" date="2024-03" db="EMBL/GenBank/DDBJ databases">
        <title>The Genome Sequence of Enterococcus sp. DIV0242b.</title>
        <authorList>
            <consortium name="The Broad Institute Genomics Platform"/>
            <consortium name="The Broad Institute Microbial Omics Core"/>
            <consortium name="The Broad Institute Genomic Center for Infectious Diseases"/>
            <person name="Earl A."/>
            <person name="Manson A."/>
            <person name="Gilmore M."/>
            <person name="Schwartman J."/>
            <person name="Shea T."/>
            <person name="Abouelleil A."/>
            <person name="Cao P."/>
            <person name="Chapman S."/>
            <person name="Cusick C."/>
            <person name="Young S."/>
            <person name="Neafsey D."/>
            <person name="Nusbaum C."/>
            <person name="Birren B."/>
        </authorList>
    </citation>
    <scope>NUCLEOTIDE SEQUENCE</scope>
    <source>
        <strain evidence="3">9E7_DIV0242</strain>
    </source>
</reference>
<organism evidence="2">
    <name type="scientific">Candidatus Enterococcus clewellii</name>
    <dbReference type="NCBI Taxonomy" id="1834193"/>
    <lineage>
        <taxon>Bacteria</taxon>
        <taxon>Bacillati</taxon>
        <taxon>Bacillota</taxon>
        <taxon>Bacilli</taxon>
        <taxon>Lactobacillales</taxon>
        <taxon>Enterococcaceae</taxon>
        <taxon>Enterococcus</taxon>
    </lineage>
</organism>
<dbReference type="InterPro" id="IPR021145">
    <property type="entry name" value="Portal_protein_SPP1_Gp6-like"/>
</dbReference>
<dbReference type="RefSeq" id="WP_086349928.1">
    <property type="nucleotide sequence ID" value="NZ_CP147247.1"/>
</dbReference>
<accession>A0A242K3Q5</accession>
<evidence type="ECO:0000313" key="4">
    <source>
        <dbReference type="Proteomes" id="UP000195141"/>
    </source>
</evidence>
<dbReference type="Proteomes" id="UP000195141">
    <property type="component" value="Chromosome"/>
</dbReference>
<evidence type="ECO:0000313" key="3">
    <source>
        <dbReference type="EMBL" id="WYJ90179.1"/>
    </source>
</evidence>